<dbReference type="PANTHER" id="PTHR36562">
    <property type="entry name" value="SERINE/ARGININE REPETITIVE MATRIX 2"/>
    <property type="match status" value="1"/>
</dbReference>
<feature type="compositionally biased region" description="Basic and acidic residues" evidence="7">
    <location>
        <begin position="31"/>
        <end position="49"/>
    </location>
</feature>
<keyword evidence="3" id="KW-0507">mRNA processing</keyword>
<dbReference type="GO" id="GO:0008380">
    <property type="term" value="P:RNA splicing"/>
    <property type="evidence" value="ECO:0007669"/>
    <property type="project" value="UniProtKB-KW"/>
</dbReference>
<reference evidence="10" key="1">
    <citation type="submission" date="2011-08" db="EMBL/GenBank/DDBJ databases">
        <authorList>
            <person name="Rombauts S."/>
        </authorList>
    </citation>
    <scope>NUCLEOTIDE SEQUENCE</scope>
    <source>
        <strain evidence="10">London</strain>
    </source>
</reference>
<dbReference type="AlphaFoldDB" id="T1L2A2"/>
<evidence type="ECO:0000256" key="7">
    <source>
        <dbReference type="SAM" id="MobiDB-lite"/>
    </source>
</evidence>
<organism evidence="9 10">
    <name type="scientific">Tetranychus urticae</name>
    <name type="common">Two-spotted spider mite</name>
    <dbReference type="NCBI Taxonomy" id="32264"/>
    <lineage>
        <taxon>Eukaryota</taxon>
        <taxon>Metazoa</taxon>
        <taxon>Ecdysozoa</taxon>
        <taxon>Arthropoda</taxon>
        <taxon>Chelicerata</taxon>
        <taxon>Arachnida</taxon>
        <taxon>Acari</taxon>
        <taxon>Acariformes</taxon>
        <taxon>Trombidiformes</taxon>
        <taxon>Prostigmata</taxon>
        <taxon>Eleutherengona</taxon>
        <taxon>Raphignathae</taxon>
        <taxon>Tetranychoidea</taxon>
        <taxon>Tetranychidae</taxon>
        <taxon>Tetranychus</taxon>
    </lineage>
</organism>
<dbReference type="InterPro" id="IPR051372">
    <property type="entry name" value="CWC21"/>
</dbReference>
<reference evidence="9" key="2">
    <citation type="submission" date="2015-06" db="UniProtKB">
        <authorList>
            <consortium name="EnsemblMetazoa"/>
        </authorList>
    </citation>
    <scope>IDENTIFICATION</scope>
</reference>
<proteinExistence type="inferred from homology"/>
<evidence type="ECO:0000256" key="1">
    <source>
        <dbReference type="ARBA" id="ARBA00004123"/>
    </source>
</evidence>
<evidence type="ECO:0000259" key="8">
    <source>
        <dbReference type="SMART" id="SM01115"/>
    </source>
</evidence>
<dbReference type="GO" id="GO:0006397">
    <property type="term" value="P:mRNA processing"/>
    <property type="evidence" value="ECO:0007669"/>
    <property type="project" value="UniProtKB-KW"/>
</dbReference>
<dbReference type="Gene3D" id="6.10.140.420">
    <property type="match status" value="1"/>
</dbReference>
<evidence type="ECO:0000313" key="10">
    <source>
        <dbReference type="Proteomes" id="UP000015104"/>
    </source>
</evidence>
<dbReference type="EMBL" id="CAEY01000944">
    <property type="status" value="NOT_ANNOTATED_CDS"/>
    <property type="molecule type" value="Genomic_DNA"/>
</dbReference>
<keyword evidence="4" id="KW-0747">Spliceosome</keyword>
<comment type="similarity">
    <text evidence="2">Belongs to the CWC21 family.</text>
</comment>
<dbReference type="CDD" id="cd21372">
    <property type="entry name" value="cwf21_CWC21-like"/>
    <property type="match status" value="1"/>
</dbReference>
<comment type="subcellular location">
    <subcellularLocation>
        <location evidence="1">Nucleus</location>
    </subcellularLocation>
</comment>
<keyword evidence="10" id="KW-1185">Reference proteome</keyword>
<feature type="region of interest" description="Disordered" evidence="7">
    <location>
        <begin position="27"/>
        <end position="53"/>
    </location>
</feature>
<name>T1L2A2_TETUR</name>
<accession>T1L2A2</accession>
<dbReference type="OrthoDB" id="10267305at2759"/>
<dbReference type="EnsemblMetazoa" id="tetur33g00190.1">
    <property type="protein sequence ID" value="tetur33g00190.1"/>
    <property type="gene ID" value="tetur33g00190"/>
</dbReference>
<dbReference type="eggNOG" id="KOG1869">
    <property type="taxonomic scope" value="Eukaryota"/>
</dbReference>
<dbReference type="SMART" id="SM01115">
    <property type="entry name" value="cwf21"/>
    <property type="match status" value="1"/>
</dbReference>
<dbReference type="KEGG" id="tut:107369631"/>
<dbReference type="PANTHER" id="PTHR36562:SF5">
    <property type="entry name" value="SERINE_ARGININE REPETITIVE MATRIX 2"/>
    <property type="match status" value="1"/>
</dbReference>
<evidence type="ECO:0000256" key="2">
    <source>
        <dbReference type="ARBA" id="ARBA00005954"/>
    </source>
</evidence>
<evidence type="ECO:0000256" key="3">
    <source>
        <dbReference type="ARBA" id="ARBA00022664"/>
    </source>
</evidence>
<dbReference type="InterPro" id="IPR013170">
    <property type="entry name" value="mRNA_splic_Cwf21_dom"/>
</dbReference>
<dbReference type="HOGENOM" id="CLU_067891_4_0_1"/>
<dbReference type="OMA" id="MEHETHQ"/>
<sequence>MYNGIGLQTPRGSGTNGYVTRNLAHIHKQKDKVGHKTEEEDPKKYDDLLPKPINPEILDHQRKRKIELKCVELETQMEDEGCTQEEIDKAVARLREKLKAREAKEAKKR</sequence>
<evidence type="ECO:0000256" key="5">
    <source>
        <dbReference type="ARBA" id="ARBA00023187"/>
    </source>
</evidence>
<gene>
    <name evidence="9" type="primary">107369631</name>
</gene>
<evidence type="ECO:0000256" key="4">
    <source>
        <dbReference type="ARBA" id="ARBA00022728"/>
    </source>
</evidence>
<dbReference type="STRING" id="32264.T1L2A2"/>
<evidence type="ECO:0000256" key="6">
    <source>
        <dbReference type="ARBA" id="ARBA00023242"/>
    </source>
</evidence>
<dbReference type="Proteomes" id="UP000015104">
    <property type="component" value="Unassembled WGS sequence"/>
</dbReference>
<keyword evidence="6" id="KW-0539">Nucleus</keyword>
<evidence type="ECO:0000313" key="9">
    <source>
        <dbReference type="EnsemblMetazoa" id="tetur33g00190.1"/>
    </source>
</evidence>
<protein>
    <recommendedName>
        <fullName evidence="8">CWF21 domain-containing protein</fullName>
    </recommendedName>
</protein>
<dbReference type="Pfam" id="PF08312">
    <property type="entry name" value="cwf21"/>
    <property type="match status" value="1"/>
</dbReference>
<dbReference type="GO" id="GO:0005681">
    <property type="term" value="C:spliceosomal complex"/>
    <property type="evidence" value="ECO:0007669"/>
    <property type="project" value="UniProtKB-KW"/>
</dbReference>
<feature type="domain" description="CWF21" evidence="8">
    <location>
        <begin position="58"/>
        <end position="103"/>
    </location>
</feature>
<keyword evidence="5" id="KW-0508">mRNA splicing</keyword>